<dbReference type="InterPro" id="IPR029016">
    <property type="entry name" value="GAF-like_dom_sf"/>
</dbReference>
<dbReference type="SUPFAM" id="SSF55781">
    <property type="entry name" value="GAF domain-like"/>
    <property type="match status" value="1"/>
</dbReference>
<protein>
    <submittedName>
        <fullName evidence="1">Uncharacterized protein</fullName>
    </submittedName>
</protein>
<name>A0A918Y7G9_9ACTN</name>
<dbReference type="Proteomes" id="UP000608955">
    <property type="component" value="Unassembled WGS sequence"/>
</dbReference>
<comment type="caution">
    <text evidence="1">The sequence shown here is derived from an EMBL/GenBank/DDBJ whole genome shotgun (WGS) entry which is preliminary data.</text>
</comment>
<dbReference type="EMBL" id="BMVF01000010">
    <property type="protein sequence ID" value="GHD91708.1"/>
    <property type="molecule type" value="Genomic_DNA"/>
</dbReference>
<keyword evidence="2" id="KW-1185">Reference proteome</keyword>
<organism evidence="1 2">
    <name type="scientific">Streptomyces naganishii JCM 4654</name>
    <dbReference type="NCBI Taxonomy" id="1306179"/>
    <lineage>
        <taxon>Bacteria</taxon>
        <taxon>Bacillati</taxon>
        <taxon>Actinomycetota</taxon>
        <taxon>Actinomycetes</taxon>
        <taxon>Kitasatosporales</taxon>
        <taxon>Streptomycetaceae</taxon>
        <taxon>Streptomyces</taxon>
    </lineage>
</organism>
<sequence length="55" mass="5831">MADELDESVSPAVGDRDGIRFIHQATHRRAMSPSLSIGDLLPAKRTAPGPLFATG</sequence>
<proteinExistence type="predicted"/>
<evidence type="ECO:0000313" key="2">
    <source>
        <dbReference type="Proteomes" id="UP000608955"/>
    </source>
</evidence>
<reference evidence="1" key="2">
    <citation type="submission" date="2020-09" db="EMBL/GenBank/DDBJ databases">
        <authorList>
            <person name="Sun Q."/>
            <person name="Ohkuma M."/>
        </authorList>
    </citation>
    <scope>NUCLEOTIDE SEQUENCE</scope>
    <source>
        <strain evidence="1">JCM 4654</strain>
    </source>
</reference>
<gene>
    <name evidence="1" type="ORF">GCM10010508_41670</name>
</gene>
<dbReference type="AlphaFoldDB" id="A0A918Y7G9"/>
<accession>A0A918Y7G9</accession>
<evidence type="ECO:0000313" key="1">
    <source>
        <dbReference type="EMBL" id="GHD91708.1"/>
    </source>
</evidence>
<dbReference type="Gene3D" id="3.30.450.40">
    <property type="match status" value="1"/>
</dbReference>
<reference evidence="1" key="1">
    <citation type="journal article" date="2014" name="Int. J. Syst. Evol. Microbiol.">
        <title>Complete genome sequence of Corynebacterium casei LMG S-19264T (=DSM 44701T), isolated from a smear-ripened cheese.</title>
        <authorList>
            <consortium name="US DOE Joint Genome Institute (JGI-PGF)"/>
            <person name="Walter F."/>
            <person name="Albersmeier A."/>
            <person name="Kalinowski J."/>
            <person name="Ruckert C."/>
        </authorList>
    </citation>
    <scope>NUCLEOTIDE SEQUENCE</scope>
    <source>
        <strain evidence="1">JCM 4654</strain>
    </source>
</reference>